<keyword evidence="1 3" id="KW-0963">Cytoplasm</keyword>
<evidence type="ECO:0000256" key="1">
    <source>
        <dbReference type="ARBA" id="ARBA00022490"/>
    </source>
</evidence>
<evidence type="ECO:0000313" key="6">
    <source>
        <dbReference type="EMBL" id="XAY05764.1"/>
    </source>
</evidence>
<dbReference type="CDD" id="cd01734">
    <property type="entry name" value="YlxS_C"/>
    <property type="match status" value="1"/>
</dbReference>
<dbReference type="GO" id="GO:0005829">
    <property type="term" value="C:cytosol"/>
    <property type="evidence" value="ECO:0007669"/>
    <property type="project" value="TreeGrafter"/>
</dbReference>
<name>A0AAU7AVP8_9ACTN</name>
<gene>
    <name evidence="3 6" type="primary">rimP</name>
    <name evidence="6" type="ORF">DSM112329_02622</name>
</gene>
<dbReference type="EMBL" id="CP114014">
    <property type="protein sequence ID" value="XAY05764.1"/>
    <property type="molecule type" value="Genomic_DNA"/>
</dbReference>
<comment type="subcellular location">
    <subcellularLocation>
        <location evidence="3">Cytoplasm</location>
    </subcellularLocation>
</comment>
<dbReference type="RefSeq" id="WP_354702266.1">
    <property type="nucleotide sequence ID" value="NZ_CP114014.1"/>
</dbReference>
<evidence type="ECO:0000259" key="4">
    <source>
        <dbReference type="Pfam" id="PF02576"/>
    </source>
</evidence>
<accession>A0AAU7AVP8</accession>
<organism evidence="6">
    <name type="scientific">Paraconexibacter sp. AEG42_29</name>
    <dbReference type="NCBI Taxonomy" id="2997339"/>
    <lineage>
        <taxon>Bacteria</taxon>
        <taxon>Bacillati</taxon>
        <taxon>Actinomycetota</taxon>
        <taxon>Thermoleophilia</taxon>
        <taxon>Solirubrobacterales</taxon>
        <taxon>Paraconexibacteraceae</taxon>
        <taxon>Paraconexibacter</taxon>
    </lineage>
</organism>
<comment type="function">
    <text evidence="3">Required for maturation of 30S ribosomal subunits.</text>
</comment>
<evidence type="ECO:0000256" key="2">
    <source>
        <dbReference type="ARBA" id="ARBA00022517"/>
    </source>
</evidence>
<sequence>MTSSIQDQVEATLASAEPDVEVLLAEVSGSHIRLFVDHPDGVTLTICERVTHALADIREQYALEVSSPGRDRPLTKPQHFRRFLGRRAKVRTREQHDGHKSFTGELVGASDDAVTIAADTGIIAIPYVDIHRSNLVEE</sequence>
<dbReference type="Pfam" id="PF02576">
    <property type="entry name" value="RimP_N"/>
    <property type="match status" value="1"/>
</dbReference>
<evidence type="ECO:0000259" key="5">
    <source>
        <dbReference type="Pfam" id="PF17384"/>
    </source>
</evidence>
<dbReference type="InterPro" id="IPR035956">
    <property type="entry name" value="RimP_N_sf"/>
</dbReference>
<dbReference type="GO" id="GO:0000028">
    <property type="term" value="P:ribosomal small subunit assembly"/>
    <property type="evidence" value="ECO:0007669"/>
    <property type="project" value="TreeGrafter"/>
</dbReference>
<feature type="domain" description="Ribosome maturation factor RimP N-terminal" evidence="4">
    <location>
        <begin position="28"/>
        <end position="70"/>
    </location>
</feature>
<evidence type="ECO:0000256" key="3">
    <source>
        <dbReference type="HAMAP-Rule" id="MF_01077"/>
    </source>
</evidence>
<feature type="domain" description="Ribosome maturation factor RimP C-terminal" evidence="5">
    <location>
        <begin position="74"/>
        <end position="136"/>
    </location>
</feature>
<dbReference type="Pfam" id="PF17384">
    <property type="entry name" value="DUF150_C"/>
    <property type="match status" value="1"/>
</dbReference>
<protein>
    <recommendedName>
        <fullName evidence="3">Ribosome maturation factor RimP</fullName>
    </recommendedName>
</protein>
<reference evidence="6" key="1">
    <citation type="submission" date="2022-12" db="EMBL/GenBank/DDBJ databases">
        <title>Paraconexibacter alkalitolerans sp. nov. and Baekduia alba sp. nov., isolated from soil and emended description of the genera Paraconexibacter (Chun et al., 2020) and Baekduia (An et al., 2020).</title>
        <authorList>
            <person name="Vieira S."/>
            <person name="Huber K.J."/>
            <person name="Geppert A."/>
            <person name="Wolf J."/>
            <person name="Neumann-Schaal M."/>
            <person name="Muesken M."/>
            <person name="Overmann J."/>
        </authorList>
    </citation>
    <scope>NUCLEOTIDE SEQUENCE</scope>
    <source>
        <strain evidence="6">AEG42_29</strain>
    </source>
</reference>
<proteinExistence type="inferred from homology"/>
<dbReference type="KEGG" id="parq:DSM112329_02622"/>
<dbReference type="InterPro" id="IPR036847">
    <property type="entry name" value="RimP_C_sf"/>
</dbReference>
<dbReference type="PANTHER" id="PTHR33867">
    <property type="entry name" value="RIBOSOME MATURATION FACTOR RIMP"/>
    <property type="match status" value="1"/>
</dbReference>
<dbReference type="GO" id="GO:0006412">
    <property type="term" value="P:translation"/>
    <property type="evidence" value="ECO:0007669"/>
    <property type="project" value="TreeGrafter"/>
</dbReference>
<dbReference type="AlphaFoldDB" id="A0AAU7AVP8"/>
<dbReference type="InterPro" id="IPR003728">
    <property type="entry name" value="Ribosome_maturation_RimP"/>
</dbReference>
<dbReference type="HAMAP" id="MF_01077">
    <property type="entry name" value="RimP"/>
    <property type="match status" value="1"/>
</dbReference>
<dbReference type="Gene3D" id="2.30.30.180">
    <property type="entry name" value="Ribosome maturation factor RimP, C-terminal domain"/>
    <property type="match status" value="1"/>
</dbReference>
<comment type="similarity">
    <text evidence="3">Belongs to the RimP family.</text>
</comment>
<dbReference type="SUPFAM" id="SSF75420">
    <property type="entry name" value="YhbC-like, N-terminal domain"/>
    <property type="match status" value="1"/>
</dbReference>
<dbReference type="InterPro" id="IPR028989">
    <property type="entry name" value="RimP_N"/>
</dbReference>
<dbReference type="PANTHER" id="PTHR33867:SF1">
    <property type="entry name" value="RIBOSOME MATURATION FACTOR RIMP"/>
    <property type="match status" value="1"/>
</dbReference>
<dbReference type="InterPro" id="IPR028998">
    <property type="entry name" value="RimP_C"/>
</dbReference>
<dbReference type="Gene3D" id="3.30.300.70">
    <property type="entry name" value="RimP-like superfamily, N-terminal"/>
    <property type="match status" value="1"/>
</dbReference>
<dbReference type="SUPFAM" id="SSF74942">
    <property type="entry name" value="YhbC-like, C-terminal domain"/>
    <property type="match status" value="1"/>
</dbReference>
<keyword evidence="2 3" id="KW-0690">Ribosome biogenesis</keyword>